<dbReference type="GO" id="GO:0016791">
    <property type="term" value="F:phosphatase activity"/>
    <property type="evidence" value="ECO:0007669"/>
    <property type="project" value="TreeGrafter"/>
</dbReference>
<evidence type="ECO:0000256" key="3">
    <source>
        <dbReference type="PIRSR" id="PIRSR613078-1"/>
    </source>
</evidence>
<keyword evidence="1" id="KW-0324">Glycolysis</keyword>
<proteinExistence type="predicted"/>
<dbReference type="PANTHER" id="PTHR48100">
    <property type="entry name" value="BROAD-SPECIFICITY PHOSPHATASE YOR283W-RELATED"/>
    <property type="match status" value="1"/>
</dbReference>
<gene>
    <name evidence="5" type="primary">pspA</name>
    <name evidence="5" type="ORF">ABG79_02303</name>
</gene>
<feature type="active site" description="Proton donor/acceptor" evidence="3">
    <location>
        <position position="78"/>
    </location>
</feature>
<keyword evidence="6" id="KW-1185">Reference proteome</keyword>
<organism evidence="5 6">
    <name type="scientific">Caloramator mitchellensis</name>
    <dbReference type="NCBI Taxonomy" id="908809"/>
    <lineage>
        <taxon>Bacteria</taxon>
        <taxon>Bacillati</taxon>
        <taxon>Bacillota</taxon>
        <taxon>Clostridia</taxon>
        <taxon>Eubacteriales</taxon>
        <taxon>Clostridiaceae</taxon>
        <taxon>Caloramator</taxon>
    </lineage>
</organism>
<feature type="binding site" evidence="4">
    <location>
        <begin position="7"/>
        <end position="14"/>
    </location>
    <ligand>
        <name>substrate</name>
    </ligand>
</feature>
<evidence type="ECO:0000313" key="5">
    <source>
        <dbReference type="EMBL" id="KRQ85929.1"/>
    </source>
</evidence>
<dbReference type="PANTHER" id="PTHR48100:SF1">
    <property type="entry name" value="HISTIDINE PHOSPHATASE FAMILY PROTEIN-RELATED"/>
    <property type="match status" value="1"/>
</dbReference>
<dbReference type="InterPro" id="IPR050275">
    <property type="entry name" value="PGM_Phosphatase"/>
</dbReference>
<feature type="active site" description="Tele-phosphohistidine intermediate" evidence="3">
    <location>
        <position position="8"/>
    </location>
</feature>
<protein>
    <submittedName>
        <fullName evidence="5">Phosphoserine phosphatase 1</fullName>
        <ecNumber evidence="5">3.1.3.3</ecNumber>
    </submittedName>
</protein>
<dbReference type="STRING" id="908809.ABG79_02303"/>
<evidence type="ECO:0000256" key="2">
    <source>
        <dbReference type="ARBA" id="ARBA00023235"/>
    </source>
</evidence>
<dbReference type="SUPFAM" id="SSF53254">
    <property type="entry name" value="Phosphoglycerate mutase-like"/>
    <property type="match status" value="1"/>
</dbReference>
<dbReference type="Gene3D" id="3.40.50.1240">
    <property type="entry name" value="Phosphoglycerate mutase-like"/>
    <property type="match status" value="1"/>
</dbReference>
<dbReference type="Pfam" id="PF00300">
    <property type="entry name" value="His_Phos_1"/>
    <property type="match status" value="1"/>
</dbReference>
<dbReference type="GO" id="GO:0005737">
    <property type="term" value="C:cytoplasm"/>
    <property type="evidence" value="ECO:0007669"/>
    <property type="project" value="TreeGrafter"/>
</dbReference>
<evidence type="ECO:0000256" key="4">
    <source>
        <dbReference type="PIRSR" id="PIRSR613078-2"/>
    </source>
</evidence>
<reference evidence="5 6" key="1">
    <citation type="submission" date="2015-09" db="EMBL/GenBank/DDBJ databases">
        <title>Draft genome sequence of a Caloramator mitchellensis, a moderate thermophile from the Great Artesian Basin of Australia.</title>
        <authorList>
            <person name="Patel B.K."/>
        </authorList>
    </citation>
    <scope>NUCLEOTIDE SEQUENCE [LARGE SCALE GENOMIC DNA]</scope>
    <source>
        <strain evidence="5 6">VF08</strain>
    </source>
</reference>
<dbReference type="EC" id="3.1.3.3" evidence="5"/>
<evidence type="ECO:0000313" key="6">
    <source>
        <dbReference type="Proteomes" id="UP000052015"/>
    </source>
</evidence>
<dbReference type="AlphaFoldDB" id="A0A0R3JR69"/>
<dbReference type="Proteomes" id="UP000052015">
    <property type="component" value="Unassembled WGS sequence"/>
</dbReference>
<accession>A0A0R3JR69</accession>
<keyword evidence="5" id="KW-0378">Hydrolase</keyword>
<feature type="binding site" evidence="4">
    <location>
        <position position="57"/>
    </location>
    <ligand>
        <name>substrate</name>
    </ligand>
</feature>
<evidence type="ECO:0000256" key="1">
    <source>
        <dbReference type="ARBA" id="ARBA00023152"/>
    </source>
</evidence>
<dbReference type="InterPro" id="IPR001345">
    <property type="entry name" value="PG/BPGM_mutase_AS"/>
</dbReference>
<dbReference type="InterPro" id="IPR013078">
    <property type="entry name" value="His_Pase_superF_clade-1"/>
</dbReference>
<keyword evidence="2" id="KW-0413">Isomerase</keyword>
<dbReference type="OrthoDB" id="7925971at2"/>
<dbReference type="PROSITE" id="PS00175">
    <property type="entry name" value="PG_MUTASE"/>
    <property type="match status" value="1"/>
</dbReference>
<dbReference type="CDD" id="cd07067">
    <property type="entry name" value="HP_PGM_like"/>
    <property type="match status" value="1"/>
</dbReference>
<dbReference type="InterPro" id="IPR029033">
    <property type="entry name" value="His_PPase_superfam"/>
</dbReference>
<sequence length="198" mass="22751">MDLILVRHGETEDNLKGVYSGKSDGRLSKRGIEEIKMLKPIIDNFQIKTCITSPLKRAIETADILYDGEKIIDERIIEMNFGIFEGLKYEEALKQFPIEVNSWNDDFINYKIPEGESLLEVYRRCENFLNDIQKNSGNVLVISHGGVIRCILSCVFGNPEFFYKFKIDNASVSILEYSNGYYFLKGLNIKHCEGKCIE</sequence>
<name>A0A0R3JR69_CALMK</name>
<dbReference type="RefSeq" id="WP_057979585.1">
    <property type="nucleotide sequence ID" value="NZ_LKHP01000020.1"/>
</dbReference>
<dbReference type="SMART" id="SM00855">
    <property type="entry name" value="PGAM"/>
    <property type="match status" value="1"/>
</dbReference>
<comment type="caution">
    <text evidence="5">The sequence shown here is derived from an EMBL/GenBank/DDBJ whole genome shotgun (WGS) entry which is preliminary data.</text>
</comment>
<dbReference type="EMBL" id="LKHP01000020">
    <property type="protein sequence ID" value="KRQ85929.1"/>
    <property type="molecule type" value="Genomic_DNA"/>
</dbReference>
<dbReference type="PATRIC" id="fig|908809.3.peg.2290"/>